<feature type="transmembrane region" description="Helical" evidence="1">
    <location>
        <begin position="7"/>
        <end position="25"/>
    </location>
</feature>
<dbReference type="EMBL" id="UGNP01000001">
    <property type="protein sequence ID" value="STX08566.1"/>
    <property type="molecule type" value="Genomic_DNA"/>
</dbReference>
<comment type="caution">
    <text evidence="2">The sequence shown here is derived from an EMBL/GenBank/DDBJ whole genome shotgun (WGS) entry which is preliminary data.</text>
</comment>
<evidence type="ECO:0000313" key="2">
    <source>
        <dbReference type="EMBL" id="STX08566.1"/>
    </source>
</evidence>
<evidence type="ECO:0000313" key="5">
    <source>
        <dbReference type="Proteomes" id="UP000294641"/>
    </source>
</evidence>
<dbReference type="AlphaFoldDB" id="A0A8B4Q7D2"/>
<evidence type="ECO:0000313" key="4">
    <source>
        <dbReference type="Proteomes" id="UP000254330"/>
    </source>
</evidence>
<keyword evidence="1" id="KW-0812">Transmembrane</keyword>
<dbReference type="EMBL" id="SNZG01000016">
    <property type="protein sequence ID" value="TDR38476.1"/>
    <property type="molecule type" value="Genomic_DNA"/>
</dbReference>
<keyword evidence="5" id="KW-1185">Reference proteome</keyword>
<dbReference type="Proteomes" id="UP000254330">
    <property type="component" value="Unassembled WGS sequence"/>
</dbReference>
<organism evidence="2 4">
    <name type="scientific">Kurthia zopfii</name>
    <dbReference type="NCBI Taxonomy" id="1650"/>
    <lineage>
        <taxon>Bacteria</taxon>
        <taxon>Bacillati</taxon>
        <taxon>Bacillota</taxon>
        <taxon>Bacilli</taxon>
        <taxon>Bacillales</taxon>
        <taxon>Caryophanaceae</taxon>
        <taxon>Kurthia</taxon>
    </lineage>
</organism>
<reference evidence="2 4" key="1">
    <citation type="submission" date="2018-06" db="EMBL/GenBank/DDBJ databases">
        <authorList>
            <consortium name="Pathogen Informatics"/>
            <person name="Doyle S."/>
        </authorList>
    </citation>
    <scope>NUCLEOTIDE SEQUENCE [LARGE SCALE GENOMIC DNA]</scope>
    <source>
        <strain evidence="2 4">NCTC10597</strain>
    </source>
</reference>
<name>A0A8B4Q7D2_9BACL</name>
<accession>A0A8B4Q7D2</accession>
<sequence>MNKITLSFIGIFLVVFIILPIIYPNNNMLDWIRNILFFALIIALIYDLLLSKRSKRS</sequence>
<protein>
    <submittedName>
        <fullName evidence="2">Uncharacterized protein</fullName>
    </submittedName>
</protein>
<keyword evidence="1" id="KW-1133">Transmembrane helix</keyword>
<proteinExistence type="predicted"/>
<reference evidence="3 5" key="2">
    <citation type="submission" date="2019-03" db="EMBL/GenBank/DDBJ databases">
        <title>Genomic Encyclopedia of Type Strains, Phase IV (KMG-IV): sequencing the most valuable type-strain genomes for metagenomic binning, comparative biology and taxonomic classification.</title>
        <authorList>
            <person name="Goeker M."/>
        </authorList>
    </citation>
    <scope>NUCLEOTIDE SEQUENCE [LARGE SCALE GENOMIC DNA]</scope>
    <source>
        <strain evidence="3 5">DSM 20580</strain>
    </source>
</reference>
<feature type="transmembrane region" description="Helical" evidence="1">
    <location>
        <begin position="31"/>
        <end position="50"/>
    </location>
</feature>
<dbReference type="RefSeq" id="WP_166636102.1">
    <property type="nucleotide sequence ID" value="NZ_BJUE01000009.1"/>
</dbReference>
<evidence type="ECO:0000313" key="3">
    <source>
        <dbReference type="EMBL" id="TDR38476.1"/>
    </source>
</evidence>
<dbReference type="Proteomes" id="UP000294641">
    <property type="component" value="Unassembled WGS sequence"/>
</dbReference>
<evidence type="ECO:0000256" key="1">
    <source>
        <dbReference type="SAM" id="Phobius"/>
    </source>
</evidence>
<gene>
    <name evidence="3" type="ORF">DFR61_11633</name>
    <name evidence="2" type="ORF">NCTC10597_00230</name>
</gene>
<keyword evidence="1" id="KW-0472">Membrane</keyword>